<keyword evidence="1" id="KW-1003">Cell membrane</keyword>
<proteinExistence type="predicted"/>
<evidence type="ECO:0000256" key="5">
    <source>
        <dbReference type="ARBA" id="ARBA00023288"/>
    </source>
</evidence>
<dbReference type="RefSeq" id="WP_165111747.1">
    <property type="nucleotide sequence ID" value="NZ_JAALAA010000011.1"/>
</dbReference>
<dbReference type="CDD" id="cd13585">
    <property type="entry name" value="PBP2_TMBP_like"/>
    <property type="match status" value="1"/>
</dbReference>
<keyword evidence="5" id="KW-0449">Lipoprotein</keyword>
<comment type="caution">
    <text evidence="6">The sequence shown here is derived from an EMBL/GenBank/DDBJ whole genome shotgun (WGS) entry which is preliminary data.</text>
</comment>
<dbReference type="PANTHER" id="PTHR43649">
    <property type="entry name" value="ARABINOSE-BINDING PROTEIN-RELATED"/>
    <property type="match status" value="1"/>
</dbReference>
<evidence type="ECO:0000313" key="7">
    <source>
        <dbReference type="Proteomes" id="UP000483261"/>
    </source>
</evidence>
<evidence type="ECO:0000256" key="1">
    <source>
        <dbReference type="ARBA" id="ARBA00022475"/>
    </source>
</evidence>
<dbReference type="InterPro" id="IPR050490">
    <property type="entry name" value="Bact_solute-bd_prot1"/>
</dbReference>
<name>A0A6M1R2P8_9ACTN</name>
<accession>A0A6M1R2P8</accession>
<evidence type="ECO:0000256" key="2">
    <source>
        <dbReference type="ARBA" id="ARBA00022729"/>
    </source>
</evidence>
<dbReference type="EMBL" id="JAALAA010000011">
    <property type="protein sequence ID" value="NGN94032.1"/>
    <property type="molecule type" value="Genomic_DNA"/>
</dbReference>
<dbReference type="PROSITE" id="PS51257">
    <property type="entry name" value="PROKAR_LIPOPROTEIN"/>
    <property type="match status" value="1"/>
</dbReference>
<organism evidence="6 7">
    <name type="scientific">Nocardioides turkmenicus</name>
    <dbReference type="NCBI Taxonomy" id="2711220"/>
    <lineage>
        <taxon>Bacteria</taxon>
        <taxon>Bacillati</taxon>
        <taxon>Actinomycetota</taxon>
        <taxon>Actinomycetes</taxon>
        <taxon>Propionibacteriales</taxon>
        <taxon>Nocardioidaceae</taxon>
        <taxon>Nocardioides</taxon>
    </lineage>
</organism>
<dbReference type="Pfam" id="PF13416">
    <property type="entry name" value="SBP_bac_8"/>
    <property type="match status" value="1"/>
</dbReference>
<dbReference type="Proteomes" id="UP000483261">
    <property type="component" value="Unassembled WGS sequence"/>
</dbReference>
<sequence length="425" mass="45953">MSVRRLVGVAAGLAMGVTAMTGCGTGDEPSAGDLEGKIEGKVSIQTWALKPKFTDYVEGVIAAFEKENPDVEVTWLDQPGDGYDQKVLTQAQSGDLPDVVNLPPDFALPLAEQEQLLDLEKADVDLEGTFVEGGLQGYRYDGLDGTYGYPWYLGTDVNYWNTKLLEDNGLDPKNLPTDWDSLFEQAETYQKTAKGSSYLISRKPGINDFQNLGVEIFNEDGTELTFNQPEVVELVQRFADAYKAGLLPKNLLSEEFQGNSAMYNESKVAWTTGGGQHINTTLKTEAPSLVDVTTSNHAFGDGPLYVQGLSVNAKSKNLAAANALAQFVTNAENQKAFAELVPGIYPSTTESAEDEFFSKSDGTNAGDAQVTAFETLSTAIPNNPRWSPAMETILQQQLAAAITGDATPQEALDKAVEECNKILTQ</sequence>
<dbReference type="PANTHER" id="PTHR43649:SF33">
    <property type="entry name" value="POLYGALACTURONAN_RHAMNOGALACTURONAN-BINDING PROTEIN YTCQ"/>
    <property type="match status" value="1"/>
</dbReference>
<evidence type="ECO:0000256" key="3">
    <source>
        <dbReference type="ARBA" id="ARBA00023136"/>
    </source>
</evidence>
<keyword evidence="2" id="KW-0732">Signal</keyword>
<evidence type="ECO:0000313" key="6">
    <source>
        <dbReference type="EMBL" id="NGN94032.1"/>
    </source>
</evidence>
<keyword evidence="4" id="KW-0564">Palmitate</keyword>
<gene>
    <name evidence="6" type="ORF">G5C66_14935</name>
</gene>
<protein>
    <submittedName>
        <fullName evidence="6">Sugar ABC transporter substrate-binding protein</fullName>
    </submittedName>
</protein>
<dbReference type="Gene3D" id="3.40.190.10">
    <property type="entry name" value="Periplasmic binding protein-like II"/>
    <property type="match status" value="1"/>
</dbReference>
<reference evidence="6 7" key="1">
    <citation type="submission" date="2020-02" db="EMBL/GenBank/DDBJ databases">
        <title>Whole-genome analyses of novel actinobacteria.</title>
        <authorList>
            <person name="Sahin N."/>
        </authorList>
    </citation>
    <scope>NUCLEOTIDE SEQUENCE [LARGE SCALE GENOMIC DNA]</scope>
    <source>
        <strain evidence="6 7">KC13</strain>
    </source>
</reference>
<dbReference type="AlphaFoldDB" id="A0A6M1R2P8"/>
<evidence type="ECO:0000256" key="4">
    <source>
        <dbReference type="ARBA" id="ARBA00023139"/>
    </source>
</evidence>
<keyword evidence="7" id="KW-1185">Reference proteome</keyword>
<dbReference type="SUPFAM" id="SSF53850">
    <property type="entry name" value="Periplasmic binding protein-like II"/>
    <property type="match status" value="1"/>
</dbReference>
<keyword evidence="3" id="KW-0472">Membrane</keyword>
<dbReference type="InterPro" id="IPR006059">
    <property type="entry name" value="SBP"/>
</dbReference>